<dbReference type="Pfam" id="PF09661">
    <property type="entry name" value="DUF2398"/>
    <property type="match status" value="1"/>
</dbReference>
<protein>
    <submittedName>
        <fullName evidence="1">TIGR02678 family protein</fullName>
    </submittedName>
</protein>
<accession>A0A5R8PE26</accession>
<proteinExistence type="predicted"/>
<evidence type="ECO:0000313" key="2">
    <source>
        <dbReference type="Proteomes" id="UP000308349"/>
    </source>
</evidence>
<gene>
    <name evidence="1" type="ORF">FEK35_13560</name>
</gene>
<name>A0A5R8PE26_9NOCA</name>
<dbReference type="EMBL" id="VBUU01000011">
    <property type="protein sequence ID" value="TLG10915.1"/>
    <property type="molecule type" value="Genomic_DNA"/>
</dbReference>
<reference evidence="1 2" key="1">
    <citation type="submission" date="2019-05" db="EMBL/GenBank/DDBJ databases">
        <title>Genomes sequences of two Nocardia cyriacigeorgica environmental isolates, type strains Nocardia asteroides ATCC 19247 and Nocardia cyriacigeorgica DSM 44484.</title>
        <authorList>
            <person name="Vautrin F."/>
            <person name="Bergeron E."/>
            <person name="Dubost A."/>
            <person name="Abrouk D."/>
            <person name="Rodriguez Nava V."/>
            <person name="Pujic P."/>
        </authorList>
    </citation>
    <scope>NUCLEOTIDE SEQUENCE [LARGE SCALE GENOMIC DNA]</scope>
    <source>
        <strain evidence="1 2">EML 1456</strain>
    </source>
</reference>
<dbReference type="OrthoDB" id="188354at2"/>
<dbReference type="AlphaFoldDB" id="A0A5R8PE26"/>
<evidence type="ECO:0000313" key="1">
    <source>
        <dbReference type="EMBL" id="TLG10915.1"/>
    </source>
</evidence>
<dbReference type="InterPro" id="IPR013494">
    <property type="entry name" value="CHP02678"/>
</dbReference>
<dbReference type="NCBIfam" id="TIGR02678">
    <property type="entry name" value="TIGR02678 family protein"/>
    <property type="match status" value="1"/>
</dbReference>
<comment type="caution">
    <text evidence="1">The sequence shown here is derived from an EMBL/GenBank/DDBJ whole genome shotgun (WGS) entry which is preliminary data.</text>
</comment>
<dbReference type="Proteomes" id="UP000308349">
    <property type="component" value="Unassembled WGS sequence"/>
</dbReference>
<organism evidence="1 2">
    <name type="scientific">Nocardia cyriacigeorgica</name>
    <dbReference type="NCBI Taxonomy" id="135487"/>
    <lineage>
        <taxon>Bacteria</taxon>
        <taxon>Bacillati</taxon>
        <taxon>Actinomycetota</taxon>
        <taxon>Actinomycetes</taxon>
        <taxon>Mycobacteriales</taxon>
        <taxon>Nocardiaceae</taxon>
        <taxon>Nocardia</taxon>
    </lineage>
</organism>
<sequence>MSALDDALAASRTAERRKAARALLRHPLLRASGNHRDLFGLVTKHQQELRKWFDRETGWRLITTSEAARLAKLASTPDPTHPATEVGGSRMPFGRRRYVLTCLALAVLERCDQQITLGRLAEQVMLAAADPELAATGIVFTMQRRDERSDMVAVVRLLLDLGVLDRVAGEEQAFMNTSGDVLYDVRRRTLSMLCTSTRGPSMIADAVDRCAALTFEAPPATDDLRNRRIRHRITRILLDEPVLYYDSLREDEMAYLTGQRTAICRRVTEFIGLIAEVRAEGIAMVDPYDDLTDVRMPEVGTDGHVTLLLAEHLSGSLGTPVAVTELHAKVRELAEKFTSQRFWRAAAALPGAEMDLVAAALTTLTALRLVRYAPGQDWVTPLPAIARYRLGEPTITEPGAATPAPTRKRR</sequence>
<dbReference type="RefSeq" id="WP_138456488.1">
    <property type="nucleotide sequence ID" value="NZ_VBUU01000011.1"/>
</dbReference>